<dbReference type="OrthoDB" id="951108at2"/>
<dbReference type="InterPro" id="IPR026444">
    <property type="entry name" value="Secre_tail"/>
</dbReference>
<dbReference type="RefSeq" id="WP_023571798.1">
    <property type="nucleotide sequence ID" value="NZ_AVBI01000019.1"/>
</dbReference>
<dbReference type="Pfam" id="PF18962">
    <property type="entry name" value="Por_Secre_tail"/>
    <property type="match status" value="1"/>
</dbReference>
<comment type="caution">
    <text evidence="4">The sequence shown here is derived from an EMBL/GenBank/DDBJ whole genome shotgun (WGS) entry which is preliminary data.</text>
</comment>
<dbReference type="AlphaFoldDB" id="V6RZ31"/>
<evidence type="ECO:0000313" key="4">
    <source>
        <dbReference type="EMBL" id="TWI15049.1"/>
    </source>
</evidence>
<evidence type="ECO:0000256" key="1">
    <source>
        <dbReference type="ARBA" id="ARBA00022729"/>
    </source>
</evidence>
<evidence type="ECO:0000313" key="5">
    <source>
        <dbReference type="Proteomes" id="UP000319848"/>
    </source>
</evidence>
<dbReference type="NCBIfam" id="TIGR04183">
    <property type="entry name" value="Por_Secre_tail"/>
    <property type="match status" value="1"/>
</dbReference>
<reference evidence="4 5" key="1">
    <citation type="journal article" date="2015" name="Stand. Genomic Sci.">
        <title>Genomic Encyclopedia of Bacterial and Archaeal Type Strains, Phase III: the genomes of soil and plant-associated and newly described type strains.</title>
        <authorList>
            <person name="Whitman W.B."/>
            <person name="Woyke T."/>
            <person name="Klenk H.P."/>
            <person name="Zhou Y."/>
            <person name="Lilburn T.G."/>
            <person name="Beck B.J."/>
            <person name="De Vos P."/>
            <person name="Vandamme P."/>
            <person name="Eisen J.A."/>
            <person name="Garrity G."/>
            <person name="Hugenholtz P."/>
            <person name="Kyrpides N.C."/>
        </authorList>
    </citation>
    <scope>NUCLEOTIDE SEQUENCE [LARGE SCALE GENOMIC DNA]</scope>
    <source>
        <strain evidence="4 5">CGMCC 1.7270</strain>
    </source>
</reference>
<gene>
    <name evidence="4" type="ORF">IP98_00031</name>
</gene>
<feature type="signal peptide" evidence="2">
    <location>
        <begin position="1"/>
        <end position="19"/>
    </location>
</feature>
<name>V6RZ31_9FLAO</name>
<accession>V6RZ31</accession>
<proteinExistence type="predicted"/>
<dbReference type="STRING" id="1341154.FCR2A7T_27070"/>
<dbReference type="EMBL" id="VLKQ01000001">
    <property type="protein sequence ID" value="TWI15049.1"/>
    <property type="molecule type" value="Genomic_DNA"/>
</dbReference>
<organism evidence="4 5">
    <name type="scientific">Flavobacterium cauense R2A-7</name>
    <dbReference type="NCBI Taxonomy" id="1341154"/>
    <lineage>
        <taxon>Bacteria</taxon>
        <taxon>Pseudomonadati</taxon>
        <taxon>Bacteroidota</taxon>
        <taxon>Flavobacteriia</taxon>
        <taxon>Flavobacteriales</taxon>
        <taxon>Flavobacteriaceae</taxon>
        <taxon>Flavobacterium</taxon>
    </lineage>
</organism>
<dbReference type="Gene3D" id="2.60.120.380">
    <property type="match status" value="1"/>
</dbReference>
<evidence type="ECO:0000256" key="2">
    <source>
        <dbReference type="SAM" id="SignalP"/>
    </source>
</evidence>
<dbReference type="Proteomes" id="UP000319848">
    <property type="component" value="Unassembled WGS sequence"/>
</dbReference>
<protein>
    <submittedName>
        <fullName evidence="4">Putative secreted protein (Por secretion system target)</fullName>
    </submittedName>
</protein>
<keyword evidence="5" id="KW-1185">Reference proteome</keyword>
<keyword evidence="1 2" id="KW-0732">Signal</keyword>
<evidence type="ECO:0000259" key="3">
    <source>
        <dbReference type="Pfam" id="PF18962"/>
    </source>
</evidence>
<feature type="chain" id="PRO_5030178657" evidence="2">
    <location>
        <begin position="20"/>
        <end position="366"/>
    </location>
</feature>
<sequence>MKKITLFICLFFVGVAVKAQCISTSQYPFSDVTSSNTGVVQEITSCNYAGEYSVITGLIIGNDYEFTATGGAGNYITVTDDSDNVIAFGNSPLTVNAVAVSTVRFHISLSNGCETDSDCHTTTIQCISATCAPPPAPANDECVNAISLTVDSTFCDGTNTNATNAGATDSGVVAASCFVYGENDVWFSFTVPSGIATVDVSTDFTGGTLVDSEISLYSGTCGSLTEVSCDQDGGTTTLSNGFSWNSIISDAPVNVGQTYYVRVSGYDATSEGTFCLKVSTNQLLSAQDFVSDAFKAYPNPVKDVLNLSYSTEISSVSVYNMLGQEVLSKQLNAAQTQLDMSVLSSGNYLVKANVDGITKTIKVVKQ</sequence>
<feature type="domain" description="Secretion system C-terminal sorting" evidence="3">
    <location>
        <begin position="297"/>
        <end position="363"/>
    </location>
</feature>